<dbReference type="EMBL" id="JTJC03000001">
    <property type="protein sequence ID" value="NHC33136.1"/>
    <property type="molecule type" value="Genomic_DNA"/>
</dbReference>
<feature type="region of interest" description="Disordered" evidence="1">
    <location>
        <begin position="26"/>
        <end position="63"/>
    </location>
</feature>
<dbReference type="AlphaFoldDB" id="A0A9X5I2L8"/>
<proteinExistence type="predicted"/>
<evidence type="ECO:0000256" key="1">
    <source>
        <dbReference type="SAM" id="MobiDB-lite"/>
    </source>
</evidence>
<sequence length="63" mass="6739">MVLGKWRDTDTNLDLLGDRLLEEPGVGNWESGVGGKRAEGAGEAGEAIQNSLHPTPHTLFTSH</sequence>
<protein>
    <submittedName>
        <fullName evidence="2">Uncharacterized protein</fullName>
    </submittedName>
</protein>
<organism evidence="2 3">
    <name type="scientific">Scytonema millei VB511283</name>
    <dbReference type="NCBI Taxonomy" id="1245923"/>
    <lineage>
        <taxon>Bacteria</taxon>
        <taxon>Bacillati</taxon>
        <taxon>Cyanobacteriota</taxon>
        <taxon>Cyanophyceae</taxon>
        <taxon>Nostocales</taxon>
        <taxon>Scytonemataceae</taxon>
        <taxon>Scytonema</taxon>
    </lineage>
</organism>
<feature type="compositionally biased region" description="Polar residues" evidence="1">
    <location>
        <begin position="48"/>
        <end position="63"/>
    </location>
</feature>
<dbReference type="RefSeq" id="WP_039714797.1">
    <property type="nucleotide sequence ID" value="NZ_JTJC03000001.1"/>
</dbReference>
<evidence type="ECO:0000313" key="2">
    <source>
        <dbReference type="EMBL" id="NHC33136.1"/>
    </source>
</evidence>
<name>A0A9X5I2L8_9CYAN</name>
<evidence type="ECO:0000313" key="3">
    <source>
        <dbReference type="Proteomes" id="UP000031532"/>
    </source>
</evidence>
<reference evidence="2 3" key="1">
    <citation type="journal article" date="2015" name="Genome Announc.">
        <title>Draft Genome Sequence of the Terrestrial Cyanobacterium Scytonema millei VB511283, Isolated from Eastern India.</title>
        <authorList>
            <person name="Sen D."/>
            <person name="Chandrababunaidu M.M."/>
            <person name="Singh D."/>
            <person name="Sanghi N."/>
            <person name="Ghorai A."/>
            <person name="Mishra G.P."/>
            <person name="Madduluri M."/>
            <person name="Adhikary S.P."/>
            <person name="Tripathy S."/>
        </authorList>
    </citation>
    <scope>NUCLEOTIDE SEQUENCE [LARGE SCALE GENOMIC DNA]</scope>
    <source>
        <strain evidence="2 3">VB511283</strain>
    </source>
</reference>
<accession>A0A9X5I2L8</accession>
<comment type="caution">
    <text evidence="2">The sequence shown here is derived from an EMBL/GenBank/DDBJ whole genome shotgun (WGS) entry which is preliminary data.</text>
</comment>
<gene>
    <name evidence="2" type="ORF">QH73_0000400</name>
</gene>
<dbReference type="Proteomes" id="UP000031532">
    <property type="component" value="Unassembled WGS sequence"/>
</dbReference>
<keyword evidence="3" id="KW-1185">Reference proteome</keyword>